<protein>
    <submittedName>
        <fullName evidence="6">ABC transporter ATP-binding protein</fullName>
    </submittedName>
</protein>
<dbReference type="PANTHER" id="PTHR43335:SF4">
    <property type="entry name" value="ABC TRANSPORTER, ATP-BINDING PROTEIN"/>
    <property type="match status" value="1"/>
</dbReference>
<proteinExistence type="inferred from homology"/>
<keyword evidence="2" id="KW-0813">Transport</keyword>
<dbReference type="GO" id="GO:0005524">
    <property type="term" value="F:ATP binding"/>
    <property type="evidence" value="ECO:0007669"/>
    <property type="project" value="UniProtKB-KW"/>
</dbReference>
<dbReference type="SUPFAM" id="SSF52540">
    <property type="entry name" value="P-loop containing nucleoside triphosphate hydrolases"/>
    <property type="match status" value="1"/>
</dbReference>
<organism evidence="6 7">
    <name type="scientific">Ktedonobacter robiniae</name>
    <dbReference type="NCBI Taxonomy" id="2778365"/>
    <lineage>
        <taxon>Bacteria</taxon>
        <taxon>Bacillati</taxon>
        <taxon>Chloroflexota</taxon>
        <taxon>Ktedonobacteria</taxon>
        <taxon>Ktedonobacterales</taxon>
        <taxon>Ktedonobacteraceae</taxon>
        <taxon>Ktedonobacter</taxon>
    </lineage>
</organism>
<evidence type="ECO:0000313" key="7">
    <source>
        <dbReference type="Proteomes" id="UP000654345"/>
    </source>
</evidence>
<gene>
    <name evidence="6" type="ORF">KSB_90570</name>
</gene>
<keyword evidence="3" id="KW-0547">Nucleotide-binding</keyword>
<evidence type="ECO:0000313" key="6">
    <source>
        <dbReference type="EMBL" id="GHO60582.1"/>
    </source>
</evidence>
<dbReference type="Gene3D" id="3.40.50.300">
    <property type="entry name" value="P-loop containing nucleotide triphosphate hydrolases"/>
    <property type="match status" value="1"/>
</dbReference>
<dbReference type="SMART" id="SM00382">
    <property type="entry name" value="AAA"/>
    <property type="match status" value="1"/>
</dbReference>
<dbReference type="RefSeq" id="WP_201376660.1">
    <property type="nucleotide sequence ID" value="NZ_BNJG01000005.1"/>
</dbReference>
<comment type="caution">
    <text evidence="6">The sequence shown here is derived from an EMBL/GenBank/DDBJ whole genome shotgun (WGS) entry which is preliminary data.</text>
</comment>
<dbReference type="InterPro" id="IPR027417">
    <property type="entry name" value="P-loop_NTPase"/>
</dbReference>
<dbReference type="Pfam" id="PF00005">
    <property type="entry name" value="ABC_tran"/>
    <property type="match status" value="1"/>
</dbReference>
<reference evidence="6 7" key="1">
    <citation type="journal article" date="2021" name="Int. J. Syst. Evol. Microbiol.">
        <title>Reticulibacter mediterranei gen. nov., sp. nov., within the new family Reticulibacteraceae fam. nov., and Ktedonospora formicarum gen. nov., sp. nov., Ktedonobacter robiniae sp. nov., Dictyobacter formicarum sp. nov. and Dictyobacter arantiisoli sp. nov., belonging to the class Ktedonobacteria.</title>
        <authorList>
            <person name="Yabe S."/>
            <person name="Zheng Y."/>
            <person name="Wang C.M."/>
            <person name="Sakai Y."/>
            <person name="Abe K."/>
            <person name="Yokota A."/>
            <person name="Donadio S."/>
            <person name="Cavaletti L."/>
            <person name="Monciardini P."/>
        </authorList>
    </citation>
    <scope>NUCLEOTIDE SEQUENCE [LARGE SCALE GENOMIC DNA]</scope>
    <source>
        <strain evidence="6 7">SOSP1-30</strain>
    </source>
</reference>
<dbReference type="InterPro" id="IPR017871">
    <property type="entry name" value="ABC_transporter-like_CS"/>
</dbReference>
<dbReference type="PROSITE" id="PS00211">
    <property type="entry name" value="ABC_TRANSPORTER_1"/>
    <property type="match status" value="1"/>
</dbReference>
<dbReference type="CDD" id="cd03268">
    <property type="entry name" value="ABC_BcrA_bacitracin_resist"/>
    <property type="match status" value="1"/>
</dbReference>
<evidence type="ECO:0000256" key="3">
    <source>
        <dbReference type="ARBA" id="ARBA00022741"/>
    </source>
</evidence>
<keyword evidence="7" id="KW-1185">Reference proteome</keyword>
<feature type="domain" description="ABC transporter" evidence="5">
    <location>
        <begin position="6"/>
        <end position="231"/>
    </location>
</feature>
<accession>A0ABQ3V7R5</accession>
<name>A0ABQ3V7R5_9CHLR</name>
<dbReference type="InterPro" id="IPR003439">
    <property type="entry name" value="ABC_transporter-like_ATP-bd"/>
</dbReference>
<comment type="similarity">
    <text evidence="1">Belongs to the ABC transporter superfamily.</text>
</comment>
<dbReference type="Proteomes" id="UP000654345">
    <property type="component" value="Unassembled WGS sequence"/>
</dbReference>
<dbReference type="EMBL" id="BNJG01000005">
    <property type="protein sequence ID" value="GHO60582.1"/>
    <property type="molecule type" value="Genomic_DNA"/>
</dbReference>
<sequence length="309" mass="33625">MESNVIATAHLSKRYGKQLLSVDDLNLRIRKGEIYGFLGPNGAGKTTTLRMLLGLVRPTAGTGQIMGQPLRGIRDLASVGAMIESPAFYPYLSGWRNLRILAHYAGVPLSRVDTVLRQVALTRQASDPFKTYSLGMKQRLGVAAALLKDPELLILDEPTNGLDPQGMAEMRELICTLKQNERTVLLSSHLLNEVEQICDRVGVISHGKLIAEGTVAELRGQAQLLVRAAPLDQARRLAEQAYGVENVQMMDDALMLTISPTQASAIAHTLVTAGLALSELRPVERSLEASFMTLTSEEQEVGGKGETRQ</sequence>
<evidence type="ECO:0000256" key="2">
    <source>
        <dbReference type="ARBA" id="ARBA00022448"/>
    </source>
</evidence>
<dbReference type="PROSITE" id="PS50893">
    <property type="entry name" value="ABC_TRANSPORTER_2"/>
    <property type="match status" value="1"/>
</dbReference>
<evidence type="ECO:0000256" key="1">
    <source>
        <dbReference type="ARBA" id="ARBA00005417"/>
    </source>
</evidence>
<evidence type="ECO:0000256" key="4">
    <source>
        <dbReference type="ARBA" id="ARBA00022840"/>
    </source>
</evidence>
<evidence type="ECO:0000259" key="5">
    <source>
        <dbReference type="PROSITE" id="PS50893"/>
    </source>
</evidence>
<dbReference type="PANTHER" id="PTHR43335">
    <property type="entry name" value="ABC TRANSPORTER, ATP-BINDING PROTEIN"/>
    <property type="match status" value="1"/>
</dbReference>
<dbReference type="InterPro" id="IPR003593">
    <property type="entry name" value="AAA+_ATPase"/>
</dbReference>
<keyword evidence="4 6" id="KW-0067">ATP-binding</keyword>